<dbReference type="InterPro" id="IPR001466">
    <property type="entry name" value="Beta-lactam-related"/>
</dbReference>
<accession>A0A318SB67</accession>
<dbReference type="Proteomes" id="UP000248326">
    <property type="component" value="Unassembled WGS sequence"/>
</dbReference>
<evidence type="ECO:0000313" key="3">
    <source>
        <dbReference type="Proteomes" id="UP000248326"/>
    </source>
</evidence>
<reference evidence="2 3" key="1">
    <citation type="submission" date="2018-06" db="EMBL/GenBank/DDBJ databases">
        <title>Genomic Encyclopedia of Type Strains, Phase IV (KMG-IV): sequencing the most valuable type-strain genomes for metagenomic binning, comparative biology and taxonomic classification.</title>
        <authorList>
            <person name="Goeker M."/>
        </authorList>
    </citation>
    <scope>NUCLEOTIDE SEQUENCE [LARGE SCALE GENOMIC DNA]</scope>
    <source>
        <strain evidence="2 3">DSM 18048</strain>
    </source>
</reference>
<protein>
    <submittedName>
        <fullName evidence="2">CubicO group peptidase (Beta-lactamase class C family)</fullName>
    </submittedName>
</protein>
<dbReference type="InterPro" id="IPR050789">
    <property type="entry name" value="Diverse_Enzym_Activities"/>
</dbReference>
<dbReference type="SUPFAM" id="SSF56601">
    <property type="entry name" value="beta-lactamase/transpeptidase-like"/>
    <property type="match status" value="1"/>
</dbReference>
<dbReference type="Gene3D" id="3.40.710.10">
    <property type="entry name" value="DD-peptidase/beta-lactamase superfamily"/>
    <property type="match status" value="1"/>
</dbReference>
<name>A0A318SB67_9DEIO</name>
<feature type="domain" description="Beta-lactamase-related" evidence="1">
    <location>
        <begin position="169"/>
        <end position="473"/>
    </location>
</feature>
<dbReference type="AlphaFoldDB" id="A0A318SB67"/>
<dbReference type="Pfam" id="PF00144">
    <property type="entry name" value="Beta-lactamase"/>
    <property type="match status" value="1"/>
</dbReference>
<keyword evidence="3" id="KW-1185">Reference proteome</keyword>
<sequence length="479" mass="53209">MSTAQLTRTTSARWLRGFLHLYDESTLAELVAYVSSTSAPDVRVEESDLRPVATPAPHLGDWVAPLVYLNRGLKVEVVHEETNARICVTARERLPVVTGRVRLTVTVDPLTGQLQRFHMASVHDGHRFVTVPVRPAARTSVWAAARNYLDTVGNLDVFSGCVLVQGPAEPLLDMCLGEAHQATGAMITSRTRFNLASITKAFTAVAALRLAQEGRFDVHDEVNAFLPQPVNAWRGVTPHQLLTHTAGFDPAVLTGDLHWLWKDRCRDMAAWWHLVRFREPDAARRGGWHYSNVGYVILGLAIQHAAEEDYYTYVKRVVFDAAGMDGADFDELDFEHPERAMGYEVHASKPDLPARPRRSHVREVEIRGGPHGYAYSTAADLVRFIRALRGGQLLDEERTRLMLESVVPTNRPDSQAGYGLFHVHADERALLHVSGAGAGISAWLDHDLERDTTTVVLSNYAPPAAHRVGRELRSLLARA</sequence>
<dbReference type="EMBL" id="QJSX01000007">
    <property type="protein sequence ID" value="PYE53869.1"/>
    <property type="molecule type" value="Genomic_DNA"/>
</dbReference>
<dbReference type="InterPro" id="IPR012338">
    <property type="entry name" value="Beta-lactam/transpept-like"/>
</dbReference>
<gene>
    <name evidence="2" type="ORF">DES52_107127</name>
</gene>
<dbReference type="PANTHER" id="PTHR43283">
    <property type="entry name" value="BETA-LACTAMASE-RELATED"/>
    <property type="match status" value="1"/>
</dbReference>
<proteinExistence type="predicted"/>
<organism evidence="2 3">
    <name type="scientific">Deinococcus yavapaiensis KR-236</name>
    <dbReference type="NCBI Taxonomy" id="694435"/>
    <lineage>
        <taxon>Bacteria</taxon>
        <taxon>Thermotogati</taxon>
        <taxon>Deinococcota</taxon>
        <taxon>Deinococci</taxon>
        <taxon>Deinococcales</taxon>
        <taxon>Deinococcaceae</taxon>
        <taxon>Deinococcus</taxon>
    </lineage>
</organism>
<evidence type="ECO:0000259" key="1">
    <source>
        <dbReference type="Pfam" id="PF00144"/>
    </source>
</evidence>
<comment type="caution">
    <text evidence="2">The sequence shown here is derived from an EMBL/GenBank/DDBJ whole genome shotgun (WGS) entry which is preliminary data.</text>
</comment>
<evidence type="ECO:0000313" key="2">
    <source>
        <dbReference type="EMBL" id="PYE53869.1"/>
    </source>
</evidence>